<evidence type="ECO:0000259" key="2">
    <source>
        <dbReference type="Pfam" id="PF04982"/>
    </source>
</evidence>
<proteinExistence type="predicted"/>
<comment type="caution">
    <text evidence="3">The sequence shown here is derived from an EMBL/GenBank/DDBJ whole genome shotgun (WGS) entry which is preliminary data.</text>
</comment>
<dbReference type="AlphaFoldDB" id="A0AA37S851"/>
<keyword evidence="1" id="KW-0472">Membrane</keyword>
<dbReference type="InterPro" id="IPR058581">
    <property type="entry name" value="TM_HPP"/>
</dbReference>
<protein>
    <recommendedName>
        <fullName evidence="2">HPP transmembrane region domain-containing protein</fullName>
    </recommendedName>
</protein>
<dbReference type="RefSeq" id="WP_284378387.1">
    <property type="nucleotide sequence ID" value="NZ_BSNM01000003.1"/>
</dbReference>
<keyword evidence="1" id="KW-1133">Transmembrane helix</keyword>
<feature type="domain" description="HPP transmembrane region" evidence="2">
    <location>
        <begin position="2"/>
        <end position="157"/>
    </location>
</feature>
<dbReference type="EMBL" id="BSNM01000003">
    <property type="protein sequence ID" value="GLQ30019.1"/>
    <property type="molecule type" value="Genomic_DNA"/>
</dbReference>
<sequence length="253" mass="27060">MSFKEKLTSALGAALAITLLCLSSLQAETSSTQILLQASIGASAILIFAVPHGPLSQPWPVFGGHILSACIGVTCYQHIEEPTFAAAAAVGLSTFVMCLGRCLHPPGGATALTAVIGGTEIHNLGYQYVFTPILTNVLVLLSTALVIHYLFQTHSYPARRLEANNKSLNNRNDTAEENVAKRHLNNYQPIPPSTLTEQDYMAALESMGSYMDVSIEDLKTIVSLATKHAEKVSQGSALAAMETPSYLVSTREI</sequence>
<accession>A0AA37S851</accession>
<dbReference type="PANTHER" id="PTHR33741:SF5">
    <property type="entry name" value="TRANSMEMBRANE PROTEIN DDB_G0269096-RELATED"/>
    <property type="match status" value="1"/>
</dbReference>
<dbReference type="Pfam" id="PF04982">
    <property type="entry name" value="TM_HPP"/>
    <property type="match status" value="1"/>
</dbReference>
<dbReference type="InterPro" id="IPR007065">
    <property type="entry name" value="HPP"/>
</dbReference>
<evidence type="ECO:0000313" key="4">
    <source>
        <dbReference type="Proteomes" id="UP001161389"/>
    </source>
</evidence>
<evidence type="ECO:0000256" key="1">
    <source>
        <dbReference type="SAM" id="Phobius"/>
    </source>
</evidence>
<organism evidence="3 4">
    <name type="scientific">Litoribrevibacter albus</name>
    <dbReference type="NCBI Taxonomy" id="1473156"/>
    <lineage>
        <taxon>Bacteria</taxon>
        <taxon>Pseudomonadati</taxon>
        <taxon>Pseudomonadota</taxon>
        <taxon>Gammaproteobacteria</taxon>
        <taxon>Oceanospirillales</taxon>
        <taxon>Oceanospirillaceae</taxon>
        <taxon>Litoribrevibacter</taxon>
    </lineage>
</organism>
<dbReference type="PANTHER" id="PTHR33741">
    <property type="entry name" value="TRANSMEMBRANE PROTEIN DDB_G0269096-RELATED"/>
    <property type="match status" value="1"/>
</dbReference>
<gene>
    <name evidence="3" type="ORF">GCM10007876_04970</name>
</gene>
<reference evidence="3" key="2">
    <citation type="submission" date="2023-01" db="EMBL/GenBank/DDBJ databases">
        <title>Draft genome sequence of Litoribrevibacter albus strain NBRC 110071.</title>
        <authorList>
            <person name="Sun Q."/>
            <person name="Mori K."/>
        </authorList>
    </citation>
    <scope>NUCLEOTIDE SEQUENCE</scope>
    <source>
        <strain evidence="3">NBRC 110071</strain>
    </source>
</reference>
<keyword evidence="4" id="KW-1185">Reference proteome</keyword>
<keyword evidence="1" id="KW-0812">Transmembrane</keyword>
<reference evidence="3" key="1">
    <citation type="journal article" date="2014" name="Int. J. Syst. Evol. Microbiol.">
        <title>Complete genome sequence of Corynebacterium casei LMG S-19264T (=DSM 44701T), isolated from a smear-ripened cheese.</title>
        <authorList>
            <consortium name="US DOE Joint Genome Institute (JGI-PGF)"/>
            <person name="Walter F."/>
            <person name="Albersmeier A."/>
            <person name="Kalinowski J."/>
            <person name="Ruckert C."/>
        </authorList>
    </citation>
    <scope>NUCLEOTIDE SEQUENCE</scope>
    <source>
        <strain evidence="3">NBRC 110071</strain>
    </source>
</reference>
<name>A0AA37S851_9GAMM</name>
<evidence type="ECO:0000313" key="3">
    <source>
        <dbReference type="EMBL" id="GLQ30019.1"/>
    </source>
</evidence>
<feature type="transmembrane region" description="Helical" evidence="1">
    <location>
        <begin position="129"/>
        <end position="151"/>
    </location>
</feature>
<dbReference type="Proteomes" id="UP001161389">
    <property type="component" value="Unassembled WGS sequence"/>
</dbReference>